<keyword evidence="7" id="KW-0560">Oxidoreductase</keyword>
<evidence type="ECO:0000256" key="5">
    <source>
        <dbReference type="ARBA" id="ARBA00022723"/>
    </source>
</evidence>
<evidence type="ECO:0000256" key="8">
    <source>
        <dbReference type="ARBA" id="ARBA00023004"/>
    </source>
</evidence>
<feature type="signal peptide" evidence="12">
    <location>
        <begin position="1"/>
        <end position="21"/>
    </location>
</feature>
<evidence type="ECO:0000256" key="12">
    <source>
        <dbReference type="SAM" id="SignalP"/>
    </source>
</evidence>
<dbReference type="OrthoDB" id="1055148at2759"/>
<evidence type="ECO:0000256" key="3">
    <source>
        <dbReference type="ARBA" id="ARBA00022617"/>
    </source>
</evidence>
<dbReference type="AlphaFoldDB" id="A0A6A4LLG8"/>
<dbReference type="Proteomes" id="UP000428333">
    <property type="component" value="Linkage Group LG06"/>
</dbReference>
<keyword evidence="12" id="KW-0732">Signal</keyword>
<dbReference type="PANTHER" id="PTHR47947">
    <property type="entry name" value="CYTOCHROME P450 82C3-RELATED"/>
    <property type="match status" value="1"/>
</dbReference>
<dbReference type="PRINTS" id="PR00463">
    <property type="entry name" value="EP450I"/>
</dbReference>
<evidence type="ECO:0000256" key="7">
    <source>
        <dbReference type="ARBA" id="ARBA00023002"/>
    </source>
</evidence>
<dbReference type="GO" id="GO:0005506">
    <property type="term" value="F:iron ion binding"/>
    <property type="evidence" value="ECO:0007669"/>
    <property type="project" value="InterPro"/>
</dbReference>
<evidence type="ECO:0000256" key="6">
    <source>
        <dbReference type="ARBA" id="ARBA00022989"/>
    </source>
</evidence>
<feature type="region of interest" description="Disordered" evidence="11">
    <location>
        <begin position="102"/>
        <end position="175"/>
    </location>
</feature>
<accession>A0A6A4LLG8</accession>
<evidence type="ECO:0008006" key="15">
    <source>
        <dbReference type="Google" id="ProtNLM"/>
    </source>
</evidence>
<name>A0A6A4LLG8_9ERIC</name>
<evidence type="ECO:0000256" key="10">
    <source>
        <dbReference type="ARBA" id="ARBA00023136"/>
    </source>
</evidence>
<dbReference type="PANTHER" id="PTHR47947:SF62">
    <property type="entry name" value="CYTOCHROME P450, FAMILY 81, SUBFAMILY D, POLYPEPTIDE 5"/>
    <property type="match status" value="1"/>
</dbReference>
<protein>
    <recommendedName>
        <fullName evidence="15">Isoflavone 2'-hydroxylase</fullName>
    </recommendedName>
</protein>
<dbReference type="Pfam" id="PF00067">
    <property type="entry name" value="p450"/>
    <property type="match status" value="3"/>
</dbReference>
<dbReference type="InterPro" id="IPR001128">
    <property type="entry name" value="Cyt_P450"/>
</dbReference>
<keyword evidence="9" id="KW-0503">Monooxygenase</keyword>
<dbReference type="SUPFAM" id="SSF48264">
    <property type="entry name" value="Cytochrome P450"/>
    <property type="match status" value="2"/>
</dbReference>
<keyword evidence="14" id="KW-1185">Reference proteome</keyword>
<dbReference type="Gene3D" id="1.10.630.10">
    <property type="entry name" value="Cytochrome P450"/>
    <property type="match status" value="3"/>
</dbReference>
<evidence type="ECO:0000256" key="2">
    <source>
        <dbReference type="ARBA" id="ARBA00010617"/>
    </source>
</evidence>
<proteinExistence type="inferred from homology"/>
<keyword evidence="10" id="KW-0472">Membrane</keyword>
<keyword evidence="6" id="KW-1133">Transmembrane helix</keyword>
<organism evidence="13 14">
    <name type="scientific">Rhododendron williamsianum</name>
    <dbReference type="NCBI Taxonomy" id="262921"/>
    <lineage>
        <taxon>Eukaryota</taxon>
        <taxon>Viridiplantae</taxon>
        <taxon>Streptophyta</taxon>
        <taxon>Embryophyta</taxon>
        <taxon>Tracheophyta</taxon>
        <taxon>Spermatophyta</taxon>
        <taxon>Magnoliopsida</taxon>
        <taxon>eudicotyledons</taxon>
        <taxon>Gunneridae</taxon>
        <taxon>Pentapetalae</taxon>
        <taxon>asterids</taxon>
        <taxon>Ericales</taxon>
        <taxon>Ericaceae</taxon>
        <taxon>Ericoideae</taxon>
        <taxon>Rhodoreae</taxon>
        <taxon>Rhododendron</taxon>
    </lineage>
</organism>
<dbReference type="InterPro" id="IPR002401">
    <property type="entry name" value="Cyt_P450_E_grp-I"/>
</dbReference>
<evidence type="ECO:0000313" key="13">
    <source>
        <dbReference type="EMBL" id="KAE9457211.1"/>
    </source>
</evidence>
<keyword evidence="3" id="KW-0349">Heme</keyword>
<dbReference type="GO" id="GO:0016705">
    <property type="term" value="F:oxidoreductase activity, acting on paired donors, with incorporation or reduction of molecular oxygen"/>
    <property type="evidence" value="ECO:0007669"/>
    <property type="project" value="InterPro"/>
</dbReference>
<feature type="chain" id="PRO_5025523395" description="Isoflavone 2'-hydroxylase" evidence="12">
    <location>
        <begin position="22"/>
        <end position="566"/>
    </location>
</feature>
<evidence type="ECO:0000313" key="14">
    <source>
        <dbReference type="Proteomes" id="UP000428333"/>
    </source>
</evidence>
<comment type="subcellular location">
    <subcellularLocation>
        <location evidence="1">Membrane</location>
        <topology evidence="1">Single-pass membrane protein</topology>
    </subcellularLocation>
</comment>
<reference evidence="13 14" key="1">
    <citation type="journal article" date="2019" name="Genome Biol. Evol.">
        <title>The Rhododendron genome and chromosomal organization provide insight into shared whole-genome duplications across the heath family (Ericaceae).</title>
        <authorList>
            <person name="Soza V.L."/>
            <person name="Lindsley D."/>
            <person name="Waalkes A."/>
            <person name="Ramage E."/>
            <person name="Patwardhan R.P."/>
            <person name="Burton J.N."/>
            <person name="Adey A."/>
            <person name="Kumar A."/>
            <person name="Qiu R."/>
            <person name="Shendure J."/>
            <person name="Hall B."/>
        </authorList>
    </citation>
    <scope>NUCLEOTIDE SEQUENCE [LARGE SCALE GENOMIC DNA]</scope>
    <source>
        <strain evidence="13">RSF 1966-606</strain>
    </source>
</reference>
<evidence type="ECO:0000256" key="11">
    <source>
        <dbReference type="SAM" id="MobiDB-lite"/>
    </source>
</evidence>
<sequence>QLWLWTTTSLTLLFFSPSSSSSSRTPPPQKQETTARSLPSPRNRPPPPRKNSPHEALSRLSSKHGPILFLRFGSRPTLVLSSPSAVEECFARNDVAFANRPPGVAADTLTYNTPPTCGPRTATSGGPSAASPSSSSSPPKASRNRPSSAKRRRGTSLPSGVVNGERFVGDEDAGGEAGRKLVEGFEETFMRGKPLNLCDYFPVLRWVDYQGVEKSMRAVQGRRDGFLQGLVDEFRRKREENCVDVGDEYKSSTMIGTLLRLQESEPEFYTEDVIKSVILVLFLGGIGTSMSTMERAISLLLNHPEALRKARTEIDTQVGHSRLLDETDLAALPFLHCVICETLRELENLSKKYGPILALRFGSHPVLILSSPSAVEELFSKNDLIFANRPRFLVGKLLNYNYTTLGASSYGDHWRNLRRLTALEIFSTAKLNAFLGIRQEEVRSLLKTLFRDSPKGFVKVEMKSRLSELSFNIIMRMVAGKRYFGVEVEDSEEAREFRLLIRDIFELSGASNPGDFVPFLRWIDFGKMEKKMLRVQKKMDAFLQGLIEEKRREDDEKVSLTEKSEP</sequence>
<keyword evidence="8" id="KW-0408">Iron</keyword>
<dbReference type="GO" id="GO:0004497">
    <property type="term" value="F:monooxygenase activity"/>
    <property type="evidence" value="ECO:0007669"/>
    <property type="project" value="UniProtKB-KW"/>
</dbReference>
<comment type="similarity">
    <text evidence="2">Belongs to the cytochrome P450 family.</text>
</comment>
<dbReference type="InterPro" id="IPR050651">
    <property type="entry name" value="Plant_Cytochrome_P450_Monoox"/>
</dbReference>
<evidence type="ECO:0000256" key="4">
    <source>
        <dbReference type="ARBA" id="ARBA00022692"/>
    </source>
</evidence>
<keyword evidence="4" id="KW-0812">Transmembrane</keyword>
<feature type="compositionally biased region" description="Low complexity" evidence="11">
    <location>
        <begin position="121"/>
        <end position="147"/>
    </location>
</feature>
<keyword evidence="5" id="KW-0479">Metal-binding</keyword>
<gene>
    <name evidence="13" type="ORF">C3L33_10886</name>
</gene>
<dbReference type="EMBL" id="QEFC01001526">
    <property type="protein sequence ID" value="KAE9457211.1"/>
    <property type="molecule type" value="Genomic_DNA"/>
</dbReference>
<comment type="caution">
    <text evidence="13">The sequence shown here is derived from an EMBL/GenBank/DDBJ whole genome shotgun (WGS) entry which is preliminary data.</text>
</comment>
<dbReference type="GO" id="GO:0020037">
    <property type="term" value="F:heme binding"/>
    <property type="evidence" value="ECO:0007669"/>
    <property type="project" value="InterPro"/>
</dbReference>
<feature type="non-terminal residue" evidence="13">
    <location>
        <position position="1"/>
    </location>
</feature>
<evidence type="ECO:0000256" key="9">
    <source>
        <dbReference type="ARBA" id="ARBA00023033"/>
    </source>
</evidence>
<evidence type="ECO:0000256" key="1">
    <source>
        <dbReference type="ARBA" id="ARBA00004167"/>
    </source>
</evidence>
<feature type="region of interest" description="Disordered" evidence="11">
    <location>
        <begin position="16"/>
        <end position="60"/>
    </location>
</feature>
<dbReference type="InterPro" id="IPR036396">
    <property type="entry name" value="Cyt_P450_sf"/>
</dbReference>